<protein>
    <submittedName>
        <fullName evidence="1">Uncharacterized protein</fullName>
    </submittedName>
</protein>
<organism evidence="1 2">
    <name type="scientific">Aspergillus sclerotioniger CBS 115572</name>
    <dbReference type="NCBI Taxonomy" id="1450535"/>
    <lineage>
        <taxon>Eukaryota</taxon>
        <taxon>Fungi</taxon>
        <taxon>Dikarya</taxon>
        <taxon>Ascomycota</taxon>
        <taxon>Pezizomycotina</taxon>
        <taxon>Eurotiomycetes</taxon>
        <taxon>Eurotiomycetidae</taxon>
        <taxon>Eurotiales</taxon>
        <taxon>Aspergillaceae</taxon>
        <taxon>Aspergillus</taxon>
        <taxon>Aspergillus subgen. Circumdati</taxon>
    </lineage>
</organism>
<evidence type="ECO:0000313" key="1">
    <source>
        <dbReference type="EMBL" id="PWY83881.1"/>
    </source>
</evidence>
<dbReference type="OrthoDB" id="3235083at2759"/>
<evidence type="ECO:0000313" key="2">
    <source>
        <dbReference type="Proteomes" id="UP000246702"/>
    </source>
</evidence>
<dbReference type="GeneID" id="37107684"/>
<comment type="caution">
    <text evidence="1">The sequence shown here is derived from an EMBL/GenBank/DDBJ whole genome shotgun (WGS) entry which is preliminary data.</text>
</comment>
<sequence length="1740" mass="185971">MSQDSAKASYLSSSKYGYDFVVSTTQASINSDLLAFLDQEDMPELYLCFLADPTTGDPTEQISLDDLKTQTGIDPFQIPADTPYDDDQITALTKARFIIGIRIQMGLPRNVEPKSLQPVTLGDDARRVGFRMYCRELDVIQNTPANGWGNTGTWNVWSQPSDEAWSLETQVDLVTQDLDKDLDTPYLNNNPDLKAQLESQLKNLSGTAFSLQQLLYDLDSAVLQSVPTFGDIPPGSALDKAQEAFTQIYSKNATETGLPLLSIQAVVQTDDNSSLTLTDLERQINPNSDDTRVSTLDYLCAVDGKTLPTATAFGWNWVAPDEVNSESGVMAINRNTFAGYLKDNLVTLVRPACIAVTDVTVNGAWSGLDADFSFYATLTSYQQPQGIVLTDASNAAAVHLEYSSEKLDSAHIGLWYAKLWIKSNYNCDVSFEGTNTIHIVQHLVIWVEVLVDSSGASGNIADYTLNENYTLSVDQAGNLQLSRQSSDLTNKSDDPSVNGFINAFTGINEVIDDVKDKAGSFAAAELQEVSFDSLRSFVFPGAQVFTFKDIRFSDYHDLLCDLTYVKPTTHTPVRGTAPVNAARELTASCELMQNYLSGELVSPTGKFTALQTDRGLSLVFAVDTAGVLHVLEEQSGRTHTGWQVRDLSTAALQKAFPGRSDVVVHTFDVAQSALDGSIGLMMAAAVDDTDHLFVSLFNSSADPSWTTAPLWTAIPFDATSETAGLVISGMMFAEVFGQKQYLIVDTERASDATVKDITRYVVNPAATEGSRWVKAGIPVDVESTRYQSCVGRIPGGRVDGVYTSGTVGESSQLVYVPLENPYGDGPPETVRLSLPSDVHPTAIAAARDSDLKSDKYGSTDLYAVSDATLYRYDPDDESQATAPSALVTNDHLAGTDTLFAMTHDGVLTLWGKNGSDVVYYLACPTNQLSVPGAWTAPVPVLTGIERLSPYVNRADGGRTVFAAGGGSVQKLTQGPSTAGSLWRPQRITLVAAPTEPALSFNSYTTTLQVIGADKLPVRDVPLSISSAAATPVYMNGLYYVLGSTPVSVKTDAMGTVTVIEATDDLQGTPLTVTMVDDASGTPLVIRPLDTAWKKLAQLNSSEALRDAHVPADTVAGGVLGSTTTAPLVDSSVGDSDVQTIAATMDQLGTAWSSIQSGSTKAWATRNRGVVPATLFQGRPQASGRGISDWIAMEAGDLFRWLETGVEALVEVIKDAATEAWHFIAHIAGEVYAAVLDTVEAIVGAVKWVFNAIKTAIEAIIRFVQFLFEWDDIRRTKNILHNLVRLFFQHKIGQIPKVKASLNASVAAVQKSINEWADITDWSALGSTASQTPAESSANPMQGQTSGSQLLAGHLRNHASDLTLVGGTPSASITEDLVANLLNALSAEAEVLGDVYTRLQTLAFDFQSLSVEKVLQRLVGILVDGALSSAQVVIDALLDLLQTLADDALSLLDAKIHIPVISDILNALGVADISFLDLFSWIAAVAYTVVYKVIEGEAPFPDDDNSAALIAATSWDELAQLFSSPQAAVASRSINLSTTAAQGVFVATHAMGGFTLLMSNFLTVFEAESLTEDNVFATPSAVIQGITTACVGAGDFLVPKDAVENEAMTDLSYVCTALGIAKTALGFTPIYGKLATASSKFPGLKLNDGRAVAAVLDVVLIIPQLVVTGWHFHELAQKDASADRSAAIVGEVASLAGDVSTVSYAVAVNDDEEESRQVFIGIMVASNVVGAGLLTAESIIH</sequence>
<gene>
    <name evidence="1" type="ORF">BO94DRAFT_116248</name>
</gene>
<accession>A0A317WDR9</accession>
<name>A0A317WDR9_9EURO</name>
<reference evidence="1 2" key="1">
    <citation type="submission" date="2016-12" db="EMBL/GenBank/DDBJ databases">
        <title>The genomes of Aspergillus section Nigri reveals drivers in fungal speciation.</title>
        <authorList>
            <consortium name="DOE Joint Genome Institute"/>
            <person name="Vesth T.C."/>
            <person name="Nybo J."/>
            <person name="Theobald S."/>
            <person name="Brandl J."/>
            <person name="Frisvad J.C."/>
            <person name="Nielsen K.F."/>
            <person name="Lyhne E.K."/>
            <person name="Kogle M.E."/>
            <person name="Kuo A."/>
            <person name="Riley R."/>
            <person name="Clum A."/>
            <person name="Nolan M."/>
            <person name="Lipzen A."/>
            <person name="Salamov A."/>
            <person name="Henrissat B."/>
            <person name="Wiebenga A."/>
            <person name="De Vries R.P."/>
            <person name="Grigoriev I.V."/>
            <person name="Mortensen U.H."/>
            <person name="Andersen M.R."/>
            <person name="Baker S.E."/>
        </authorList>
    </citation>
    <scope>NUCLEOTIDE SEQUENCE [LARGE SCALE GENOMIC DNA]</scope>
    <source>
        <strain evidence="1 2">CBS 115572</strain>
    </source>
</reference>
<dbReference type="RefSeq" id="XP_025466349.1">
    <property type="nucleotide sequence ID" value="XM_025605541.1"/>
</dbReference>
<proteinExistence type="predicted"/>
<dbReference type="Proteomes" id="UP000246702">
    <property type="component" value="Unassembled WGS sequence"/>
</dbReference>
<keyword evidence="2" id="KW-1185">Reference proteome</keyword>
<dbReference type="STRING" id="1450535.A0A317WDR9"/>
<dbReference type="EMBL" id="MSFK01000018">
    <property type="protein sequence ID" value="PWY83881.1"/>
    <property type="molecule type" value="Genomic_DNA"/>
</dbReference>